<evidence type="ECO:0000313" key="1">
    <source>
        <dbReference type="EMBL" id="KAK7439550.1"/>
    </source>
</evidence>
<sequence length="136" mass="15993">MSNDPPPSWLENTRLFRRRLQKLTNEDPPQYMESIYQKYKASITHIKRKNVQAIRDDQDILNKPLAKLYHLQKLFGGISNEALNAVGVCEVYREVDNVEKDIDRLVKWLEQLLMLAMEDPLTLVKLHSANKLLYQK</sequence>
<organism evidence="1 2">
    <name type="scientific">Marasmiellus scandens</name>
    <dbReference type="NCBI Taxonomy" id="2682957"/>
    <lineage>
        <taxon>Eukaryota</taxon>
        <taxon>Fungi</taxon>
        <taxon>Dikarya</taxon>
        <taxon>Basidiomycota</taxon>
        <taxon>Agaricomycotina</taxon>
        <taxon>Agaricomycetes</taxon>
        <taxon>Agaricomycetidae</taxon>
        <taxon>Agaricales</taxon>
        <taxon>Marasmiineae</taxon>
        <taxon>Omphalotaceae</taxon>
        <taxon>Marasmiellus</taxon>
    </lineage>
</organism>
<keyword evidence="2" id="KW-1185">Reference proteome</keyword>
<dbReference type="EMBL" id="JBANRG010000072">
    <property type="protein sequence ID" value="KAK7439550.1"/>
    <property type="molecule type" value="Genomic_DNA"/>
</dbReference>
<name>A0ABR1IRY3_9AGAR</name>
<comment type="caution">
    <text evidence="1">The sequence shown here is derived from an EMBL/GenBank/DDBJ whole genome shotgun (WGS) entry which is preliminary data.</text>
</comment>
<accession>A0ABR1IRY3</accession>
<gene>
    <name evidence="1" type="ORF">VKT23_017478</name>
</gene>
<proteinExistence type="predicted"/>
<evidence type="ECO:0000313" key="2">
    <source>
        <dbReference type="Proteomes" id="UP001498398"/>
    </source>
</evidence>
<dbReference type="Proteomes" id="UP001498398">
    <property type="component" value="Unassembled WGS sequence"/>
</dbReference>
<reference evidence="1 2" key="1">
    <citation type="submission" date="2024-01" db="EMBL/GenBank/DDBJ databases">
        <title>A draft genome for the cacao thread blight pathogen Marasmiellus scandens.</title>
        <authorList>
            <person name="Baruah I.K."/>
            <person name="Leung J."/>
            <person name="Bukari Y."/>
            <person name="Amoako-Attah I."/>
            <person name="Meinhardt L.W."/>
            <person name="Bailey B.A."/>
            <person name="Cohen S.P."/>
        </authorList>
    </citation>
    <scope>NUCLEOTIDE SEQUENCE [LARGE SCALE GENOMIC DNA]</scope>
    <source>
        <strain evidence="1 2">GH-19</strain>
    </source>
</reference>
<protein>
    <submittedName>
        <fullName evidence="1">Uncharacterized protein</fullName>
    </submittedName>
</protein>